<protein>
    <submittedName>
        <fullName evidence="2">Uncharacterized protein</fullName>
    </submittedName>
</protein>
<keyword evidence="1" id="KW-0812">Transmembrane</keyword>
<name>A0AAV4NVJ0_9ARAC</name>
<sequence>MELEMKIGSFVQQRNLFEVATFVCVFSKEGYFFFFLFLVFFDIPNDREDLFSFFLKGERYIPMKRAPACFVYSRSLIKGERIQNIHGSIAMESRNVLIDDTREELSPSLLCIGAHGRNTERRSQIRSSNVWPDDGYSERER</sequence>
<evidence type="ECO:0000313" key="3">
    <source>
        <dbReference type="Proteomes" id="UP001054837"/>
    </source>
</evidence>
<keyword evidence="3" id="KW-1185">Reference proteome</keyword>
<evidence type="ECO:0000256" key="1">
    <source>
        <dbReference type="SAM" id="Phobius"/>
    </source>
</evidence>
<feature type="transmembrane region" description="Helical" evidence="1">
    <location>
        <begin position="20"/>
        <end position="41"/>
    </location>
</feature>
<accession>A0AAV4NVJ0</accession>
<reference evidence="2 3" key="1">
    <citation type="submission" date="2021-06" db="EMBL/GenBank/DDBJ databases">
        <title>Caerostris darwini draft genome.</title>
        <authorList>
            <person name="Kono N."/>
            <person name="Arakawa K."/>
        </authorList>
    </citation>
    <scope>NUCLEOTIDE SEQUENCE [LARGE SCALE GENOMIC DNA]</scope>
</reference>
<dbReference type="AlphaFoldDB" id="A0AAV4NVJ0"/>
<proteinExistence type="predicted"/>
<comment type="caution">
    <text evidence="2">The sequence shown here is derived from an EMBL/GenBank/DDBJ whole genome shotgun (WGS) entry which is preliminary data.</text>
</comment>
<gene>
    <name evidence="2" type="ORF">CDAR_165291</name>
</gene>
<evidence type="ECO:0000313" key="2">
    <source>
        <dbReference type="EMBL" id="GIX88786.1"/>
    </source>
</evidence>
<keyword evidence="1" id="KW-0472">Membrane</keyword>
<organism evidence="2 3">
    <name type="scientific">Caerostris darwini</name>
    <dbReference type="NCBI Taxonomy" id="1538125"/>
    <lineage>
        <taxon>Eukaryota</taxon>
        <taxon>Metazoa</taxon>
        <taxon>Ecdysozoa</taxon>
        <taxon>Arthropoda</taxon>
        <taxon>Chelicerata</taxon>
        <taxon>Arachnida</taxon>
        <taxon>Araneae</taxon>
        <taxon>Araneomorphae</taxon>
        <taxon>Entelegynae</taxon>
        <taxon>Araneoidea</taxon>
        <taxon>Araneidae</taxon>
        <taxon>Caerostris</taxon>
    </lineage>
</organism>
<keyword evidence="1" id="KW-1133">Transmembrane helix</keyword>
<dbReference type="EMBL" id="BPLQ01002108">
    <property type="protein sequence ID" value="GIX88786.1"/>
    <property type="molecule type" value="Genomic_DNA"/>
</dbReference>
<dbReference type="Proteomes" id="UP001054837">
    <property type="component" value="Unassembled WGS sequence"/>
</dbReference>